<evidence type="ECO:0000313" key="3">
    <source>
        <dbReference type="Proteomes" id="UP000710849"/>
    </source>
</evidence>
<feature type="compositionally biased region" description="Polar residues" evidence="1">
    <location>
        <begin position="46"/>
        <end position="58"/>
    </location>
</feature>
<evidence type="ECO:0000256" key="1">
    <source>
        <dbReference type="SAM" id="MobiDB-lite"/>
    </source>
</evidence>
<accession>A0A9P5I7X1</accession>
<gene>
    <name evidence="2" type="ORF">EAE97_010346</name>
</gene>
<reference evidence="2 3" key="1">
    <citation type="journal article" date="2020" name="Genome Biol. Evol.">
        <title>Comparative genomics of Sclerotiniaceae.</title>
        <authorList>
            <person name="Valero Jimenez C.A."/>
            <person name="Steentjes M."/>
            <person name="Scholten O.E."/>
            <person name="Van Kan J.A.L."/>
        </authorList>
    </citation>
    <scope>NUCLEOTIDE SEQUENCE [LARGE SCALE GENOMIC DNA]</scope>
    <source>
        <strain evidence="2 3">MUCL 94</strain>
    </source>
</reference>
<dbReference type="EMBL" id="RCSW01000027">
    <property type="protein sequence ID" value="KAF7926046.1"/>
    <property type="molecule type" value="Genomic_DNA"/>
</dbReference>
<evidence type="ECO:0000313" key="2">
    <source>
        <dbReference type="EMBL" id="KAF7926046.1"/>
    </source>
</evidence>
<comment type="caution">
    <text evidence="2">The sequence shown here is derived from an EMBL/GenBank/DDBJ whole genome shotgun (WGS) entry which is preliminary data.</text>
</comment>
<dbReference type="Proteomes" id="UP000710849">
    <property type="component" value="Unassembled WGS sequence"/>
</dbReference>
<proteinExistence type="predicted"/>
<organism evidence="2 3">
    <name type="scientific">Botrytis byssoidea</name>
    <dbReference type="NCBI Taxonomy" id="139641"/>
    <lineage>
        <taxon>Eukaryota</taxon>
        <taxon>Fungi</taxon>
        <taxon>Dikarya</taxon>
        <taxon>Ascomycota</taxon>
        <taxon>Pezizomycotina</taxon>
        <taxon>Leotiomycetes</taxon>
        <taxon>Helotiales</taxon>
        <taxon>Sclerotiniaceae</taxon>
        <taxon>Botrytis</taxon>
    </lineage>
</organism>
<dbReference type="AlphaFoldDB" id="A0A9P5I7X1"/>
<dbReference type="GeneID" id="62153934"/>
<dbReference type="RefSeq" id="XP_038728255.1">
    <property type="nucleotide sequence ID" value="XM_038880861.1"/>
</dbReference>
<feature type="compositionally biased region" description="Basic residues" evidence="1">
    <location>
        <begin position="30"/>
        <end position="45"/>
    </location>
</feature>
<protein>
    <submittedName>
        <fullName evidence="2">Uncharacterized protein</fullName>
    </submittedName>
</protein>
<name>A0A9P5I7X1_9HELO</name>
<keyword evidence="3" id="KW-1185">Reference proteome</keyword>
<sequence length="76" mass="8682">MKPVDYSLERDGNRSVLYEIEHSRIPPVPRGKKIKGSPKILHKHSQNMPTSEKQHNHNFSSHAISFVVVESTAHLK</sequence>
<feature type="region of interest" description="Disordered" evidence="1">
    <location>
        <begin position="27"/>
        <end position="58"/>
    </location>
</feature>